<feature type="region of interest" description="Disordered" evidence="1">
    <location>
        <begin position="1"/>
        <end position="26"/>
    </location>
</feature>
<evidence type="ECO:0000259" key="2">
    <source>
        <dbReference type="Pfam" id="PF09409"/>
    </source>
</evidence>
<accession>A0AB34IZ13</accession>
<dbReference type="CDD" id="cd09212">
    <property type="entry name" value="PUB"/>
    <property type="match status" value="1"/>
</dbReference>
<gene>
    <name evidence="3" type="ORF">AB1Y20_004755</name>
</gene>
<feature type="compositionally biased region" description="Low complexity" evidence="1">
    <location>
        <begin position="1"/>
        <end position="10"/>
    </location>
</feature>
<evidence type="ECO:0000256" key="1">
    <source>
        <dbReference type="SAM" id="MobiDB-lite"/>
    </source>
</evidence>
<dbReference type="AlphaFoldDB" id="A0AB34IZ13"/>
<dbReference type="EMBL" id="JBGBPQ010000016">
    <property type="protein sequence ID" value="KAL1508659.1"/>
    <property type="molecule type" value="Genomic_DNA"/>
</dbReference>
<name>A0AB34IZ13_PRYPA</name>
<dbReference type="PANTHER" id="PTHR23153:SF38">
    <property type="entry name" value="UBX DOMAIN-CONTAINING PROTEIN 6"/>
    <property type="match status" value="1"/>
</dbReference>
<keyword evidence="4" id="KW-1185">Reference proteome</keyword>
<feature type="region of interest" description="Disordered" evidence="1">
    <location>
        <begin position="187"/>
        <end position="209"/>
    </location>
</feature>
<evidence type="ECO:0000313" key="3">
    <source>
        <dbReference type="EMBL" id="KAL1508659.1"/>
    </source>
</evidence>
<evidence type="ECO:0000313" key="4">
    <source>
        <dbReference type="Proteomes" id="UP001515480"/>
    </source>
</evidence>
<dbReference type="InterPro" id="IPR018997">
    <property type="entry name" value="PUB_domain"/>
</dbReference>
<organism evidence="3 4">
    <name type="scientific">Prymnesium parvum</name>
    <name type="common">Toxic golden alga</name>
    <dbReference type="NCBI Taxonomy" id="97485"/>
    <lineage>
        <taxon>Eukaryota</taxon>
        <taxon>Haptista</taxon>
        <taxon>Haptophyta</taxon>
        <taxon>Prymnesiophyceae</taxon>
        <taxon>Prymnesiales</taxon>
        <taxon>Prymnesiaceae</taxon>
        <taxon>Prymnesium</taxon>
    </lineage>
</organism>
<reference evidence="3 4" key="1">
    <citation type="journal article" date="2024" name="Science">
        <title>Giant polyketide synthase enzymes in the biosynthesis of giant marine polyether toxins.</title>
        <authorList>
            <person name="Fallon T.R."/>
            <person name="Shende V.V."/>
            <person name="Wierzbicki I.H."/>
            <person name="Pendleton A.L."/>
            <person name="Watervoot N.F."/>
            <person name="Auber R.P."/>
            <person name="Gonzalez D.J."/>
            <person name="Wisecaver J.H."/>
            <person name="Moore B.S."/>
        </authorList>
    </citation>
    <scope>NUCLEOTIDE SEQUENCE [LARGE SCALE GENOMIC DNA]</scope>
    <source>
        <strain evidence="3 4">12B1</strain>
    </source>
</reference>
<proteinExistence type="predicted"/>
<protein>
    <recommendedName>
        <fullName evidence="2">PUB domain-containing protein</fullName>
    </recommendedName>
</protein>
<sequence length="209" mass="23472">MEVEAQLAEGVEQEEAAEQPAAEPVHTQTTLVAAEATSEQFDAPPLVRTAEDIKVCDTRKLVLRALDTKLSQQDPPGALQALEVLDKLAANILANPQEPKYLRFRANNPSISRKLLSFAGGKDILLALGFKTTVEEFEEFWVADASPTQQRCLGEARELFSRYRELLETKVENNAKLRKEKLAGLSEERKQTLAQIEADKQERRDRAWK</sequence>
<comment type="caution">
    <text evidence="3">The sequence shown here is derived from an EMBL/GenBank/DDBJ whole genome shotgun (WGS) entry which is preliminary data.</text>
</comment>
<dbReference type="InterPro" id="IPR036339">
    <property type="entry name" value="PUB-like_dom_sf"/>
</dbReference>
<dbReference type="PANTHER" id="PTHR23153">
    <property type="entry name" value="UBX-RELATED"/>
    <property type="match status" value="1"/>
</dbReference>
<dbReference type="Proteomes" id="UP001515480">
    <property type="component" value="Unassembled WGS sequence"/>
</dbReference>
<feature type="domain" description="PUB" evidence="2">
    <location>
        <begin position="80"/>
        <end position="149"/>
    </location>
</feature>
<dbReference type="Gene3D" id="1.20.58.2190">
    <property type="match status" value="1"/>
</dbReference>
<dbReference type="SMART" id="SM00580">
    <property type="entry name" value="PUG"/>
    <property type="match status" value="1"/>
</dbReference>
<dbReference type="SUPFAM" id="SSF143503">
    <property type="entry name" value="PUG domain-like"/>
    <property type="match status" value="1"/>
</dbReference>
<dbReference type="GO" id="GO:0005737">
    <property type="term" value="C:cytoplasm"/>
    <property type="evidence" value="ECO:0007669"/>
    <property type="project" value="TreeGrafter"/>
</dbReference>
<dbReference type="Pfam" id="PF09409">
    <property type="entry name" value="PUB"/>
    <property type="match status" value="1"/>
</dbReference>